<keyword evidence="2" id="KW-0238">DNA-binding</keyword>
<reference evidence="7 8" key="1">
    <citation type="submission" date="2020-07" db="EMBL/GenBank/DDBJ databases">
        <title>Draft whole-genome sequence of Heliobacterium chlorum DSM 3682, type strain.</title>
        <authorList>
            <person name="Kyndt J.A."/>
            <person name="Meyer T.E."/>
            <person name="Imhoff J.F."/>
        </authorList>
    </citation>
    <scope>NUCLEOTIDE SEQUENCE [LARGE SCALE GENOMIC DNA]</scope>
    <source>
        <strain evidence="7 8">DSM 3682</strain>
    </source>
</reference>
<dbReference type="Gene3D" id="1.25.40.10">
    <property type="entry name" value="Tetratricopeptide repeat domain"/>
    <property type="match status" value="1"/>
</dbReference>
<evidence type="ECO:0000256" key="3">
    <source>
        <dbReference type="ARBA" id="ARBA00024867"/>
    </source>
</evidence>
<dbReference type="Pfam" id="PF00072">
    <property type="entry name" value="Response_reg"/>
    <property type="match status" value="1"/>
</dbReference>
<sequence length="304" mass="35265">MNILIVDDEPDSLLEIGAYLNKFGRFDAYELCSNPLEALEKAKQSPFQVALLDIEMPEMNGLDLAEKLLALYPQIGVAFITAYNHYATEAFEVNAIDYILKPIREERLFRALDKMKAKLDEFHVLKEDIPVVPVNRDTLTITMFGKFAIRMGDHLIKWNRQKAAELFAYLLDKKEQPVHKEKLCELLWPDSDPQKALVNLQTSIHAIRKTFLNRYADHLSIEYSGNSYMLRLEDVIIDVEQFEDLLKKAEESHDRAFLEQAVSVYGGDYLEEDGWHWAEAKKVWLQRKYLAAVQRLKKDRKAGK</sequence>
<feature type="modified residue" description="4-aspartylphosphate" evidence="4">
    <location>
        <position position="53"/>
    </location>
</feature>
<keyword evidence="8" id="KW-1185">Reference proteome</keyword>
<dbReference type="EMBL" id="JACVHF010000005">
    <property type="protein sequence ID" value="MBC9784345.1"/>
    <property type="molecule type" value="Genomic_DNA"/>
</dbReference>
<feature type="coiled-coil region" evidence="5">
    <location>
        <begin position="232"/>
        <end position="259"/>
    </location>
</feature>
<dbReference type="Proteomes" id="UP000617402">
    <property type="component" value="Unassembled WGS sequence"/>
</dbReference>
<protein>
    <recommendedName>
        <fullName evidence="1">Stage 0 sporulation protein A homolog</fullName>
    </recommendedName>
</protein>
<comment type="caution">
    <text evidence="7">The sequence shown here is derived from an EMBL/GenBank/DDBJ whole genome shotgun (WGS) entry which is preliminary data.</text>
</comment>
<organism evidence="7 8">
    <name type="scientific">Heliobacterium chlorum</name>
    <dbReference type="NCBI Taxonomy" id="2698"/>
    <lineage>
        <taxon>Bacteria</taxon>
        <taxon>Bacillati</taxon>
        <taxon>Bacillota</taxon>
        <taxon>Clostridia</taxon>
        <taxon>Eubacteriales</taxon>
        <taxon>Heliobacteriaceae</taxon>
        <taxon>Heliobacterium</taxon>
    </lineage>
</organism>
<evidence type="ECO:0000256" key="5">
    <source>
        <dbReference type="SAM" id="Coils"/>
    </source>
</evidence>
<evidence type="ECO:0000256" key="1">
    <source>
        <dbReference type="ARBA" id="ARBA00018672"/>
    </source>
</evidence>
<dbReference type="InterPro" id="IPR011990">
    <property type="entry name" value="TPR-like_helical_dom_sf"/>
</dbReference>
<evidence type="ECO:0000256" key="2">
    <source>
        <dbReference type="ARBA" id="ARBA00023125"/>
    </source>
</evidence>
<name>A0ABR7T2Y3_HELCL</name>
<keyword evidence="4" id="KW-0597">Phosphoprotein</keyword>
<dbReference type="PANTHER" id="PTHR35807">
    <property type="entry name" value="TRANSCRIPTIONAL REGULATOR REDD-RELATED"/>
    <property type="match status" value="1"/>
</dbReference>
<dbReference type="Gene3D" id="1.10.10.10">
    <property type="entry name" value="Winged helix-like DNA-binding domain superfamily/Winged helix DNA-binding domain"/>
    <property type="match status" value="1"/>
</dbReference>
<keyword evidence="5" id="KW-0175">Coiled coil</keyword>
<proteinExistence type="predicted"/>
<dbReference type="RefSeq" id="WP_188039457.1">
    <property type="nucleotide sequence ID" value="NZ_JACVHF010000005.1"/>
</dbReference>
<dbReference type="InterPro" id="IPR016032">
    <property type="entry name" value="Sig_transdc_resp-reg_C-effctor"/>
</dbReference>
<dbReference type="SUPFAM" id="SSF52172">
    <property type="entry name" value="CheY-like"/>
    <property type="match status" value="1"/>
</dbReference>
<dbReference type="InterPro" id="IPR001867">
    <property type="entry name" value="OmpR/PhoB-type_DNA-bd"/>
</dbReference>
<dbReference type="InterPro" id="IPR036388">
    <property type="entry name" value="WH-like_DNA-bd_sf"/>
</dbReference>
<comment type="function">
    <text evidence="3">May play the central regulatory role in sporulation. It may be an element of the effector pathway responsible for the activation of sporulation genes in response to nutritional stress. Spo0A may act in concert with spo0H (a sigma factor) to control the expression of some genes that are critical to the sporulation process.</text>
</comment>
<feature type="domain" description="Response regulatory" evidence="6">
    <location>
        <begin position="2"/>
        <end position="116"/>
    </location>
</feature>
<evidence type="ECO:0000256" key="4">
    <source>
        <dbReference type="PROSITE-ProRule" id="PRU00169"/>
    </source>
</evidence>
<dbReference type="InterPro" id="IPR011006">
    <property type="entry name" value="CheY-like_superfamily"/>
</dbReference>
<evidence type="ECO:0000313" key="8">
    <source>
        <dbReference type="Proteomes" id="UP000617402"/>
    </source>
</evidence>
<dbReference type="Gene3D" id="3.40.50.2300">
    <property type="match status" value="1"/>
</dbReference>
<dbReference type="SMART" id="SM00448">
    <property type="entry name" value="REC"/>
    <property type="match status" value="1"/>
</dbReference>
<dbReference type="SUPFAM" id="SSF46894">
    <property type="entry name" value="C-terminal effector domain of the bipartite response regulators"/>
    <property type="match status" value="1"/>
</dbReference>
<dbReference type="PANTHER" id="PTHR35807:SF2">
    <property type="entry name" value="TRANSCRIPTIONAL ACTIVATOR DOMAIN"/>
    <property type="match status" value="1"/>
</dbReference>
<dbReference type="InterPro" id="IPR001789">
    <property type="entry name" value="Sig_transdc_resp-reg_receiver"/>
</dbReference>
<evidence type="ECO:0000313" key="7">
    <source>
        <dbReference type="EMBL" id="MBC9784345.1"/>
    </source>
</evidence>
<accession>A0ABR7T2Y3</accession>
<gene>
    <name evidence="7" type="ORF">H1S01_07450</name>
</gene>
<dbReference type="InterPro" id="IPR051677">
    <property type="entry name" value="AfsR-DnrI-RedD_regulator"/>
</dbReference>
<evidence type="ECO:0000259" key="6">
    <source>
        <dbReference type="PROSITE" id="PS50110"/>
    </source>
</evidence>
<dbReference type="PROSITE" id="PS50110">
    <property type="entry name" value="RESPONSE_REGULATORY"/>
    <property type="match status" value="1"/>
</dbReference>
<dbReference type="SMART" id="SM00862">
    <property type="entry name" value="Trans_reg_C"/>
    <property type="match status" value="1"/>
</dbReference>